<dbReference type="InterPro" id="IPR005178">
    <property type="entry name" value="Ostalpha/TMEM184C"/>
</dbReference>
<feature type="compositionally biased region" description="Polar residues" evidence="5">
    <location>
        <begin position="499"/>
        <end position="510"/>
    </location>
</feature>
<feature type="compositionally biased region" description="Acidic residues" evidence="5">
    <location>
        <begin position="481"/>
        <end position="492"/>
    </location>
</feature>
<dbReference type="SMART" id="SM01417">
    <property type="entry name" value="Solute_trans_a"/>
    <property type="match status" value="1"/>
</dbReference>
<keyword evidence="3 6" id="KW-1133">Transmembrane helix</keyword>
<gene>
    <name evidence="7" type="ORF">HBR001_LOCUS5862</name>
</gene>
<feature type="transmembrane region" description="Helical" evidence="6">
    <location>
        <begin position="77"/>
        <end position="99"/>
    </location>
</feature>
<name>A0AAV0U936_HYABA</name>
<evidence type="ECO:0000256" key="4">
    <source>
        <dbReference type="ARBA" id="ARBA00023136"/>
    </source>
</evidence>
<feature type="transmembrane region" description="Helical" evidence="6">
    <location>
        <begin position="35"/>
        <end position="56"/>
    </location>
</feature>
<evidence type="ECO:0000256" key="6">
    <source>
        <dbReference type="SAM" id="Phobius"/>
    </source>
</evidence>
<comment type="subcellular location">
    <subcellularLocation>
        <location evidence="1">Membrane</location>
        <topology evidence="1">Multi-pass membrane protein</topology>
    </subcellularLocation>
</comment>
<evidence type="ECO:0000313" key="8">
    <source>
        <dbReference type="Proteomes" id="UP001162031"/>
    </source>
</evidence>
<organism evidence="7 8">
    <name type="scientific">Hyaloperonospora brassicae</name>
    <name type="common">Brassica downy mildew</name>
    <name type="synonym">Peronospora brassicae</name>
    <dbReference type="NCBI Taxonomy" id="162125"/>
    <lineage>
        <taxon>Eukaryota</taxon>
        <taxon>Sar</taxon>
        <taxon>Stramenopiles</taxon>
        <taxon>Oomycota</taxon>
        <taxon>Peronosporomycetes</taxon>
        <taxon>Peronosporales</taxon>
        <taxon>Peronosporaceae</taxon>
        <taxon>Hyaloperonospora</taxon>
    </lineage>
</organism>
<evidence type="ECO:0000256" key="1">
    <source>
        <dbReference type="ARBA" id="ARBA00004141"/>
    </source>
</evidence>
<evidence type="ECO:0000313" key="7">
    <source>
        <dbReference type="EMBL" id="CAI5733501.1"/>
    </source>
</evidence>
<comment type="caution">
    <text evidence="7">The sequence shown here is derived from an EMBL/GenBank/DDBJ whole genome shotgun (WGS) entry which is preliminary data.</text>
</comment>
<feature type="transmembrane region" description="Helical" evidence="6">
    <location>
        <begin position="266"/>
        <end position="289"/>
    </location>
</feature>
<dbReference type="Pfam" id="PF03619">
    <property type="entry name" value="Solute_trans_a"/>
    <property type="match status" value="1"/>
</dbReference>
<feature type="transmembrane region" description="Helical" evidence="6">
    <location>
        <begin position="197"/>
        <end position="218"/>
    </location>
</feature>
<protein>
    <submittedName>
        <fullName evidence="7">Uncharacterized protein</fullName>
    </submittedName>
</protein>
<feature type="transmembrane region" description="Helical" evidence="6">
    <location>
        <begin position="111"/>
        <end position="132"/>
    </location>
</feature>
<dbReference type="EMBL" id="CANTFL010001204">
    <property type="protein sequence ID" value="CAI5733501.1"/>
    <property type="molecule type" value="Genomic_DNA"/>
</dbReference>
<evidence type="ECO:0000256" key="3">
    <source>
        <dbReference type="ARBA" id="ARBA00022989"/>
    </source>
</evidence>
<dbReference type="PANTHER" id="PTHR23423">
    <property type="entry name" value="ORGANIC SOLUTE TRANSPORTER-RELATED"/>
    <property type="match status" value="1"/>
</dbReference>
<feature type="region of interest" description="Disordered" evidence="5">
    <location>
        <begin position="374"/>
        <end position="399"/>
    </location>
</feature>
<feature type="transmembrane region" description="Helical" evidence="6">
    <location>
        <begin position="171"/>
        <end position="191"/>
    </location>
</feature>
<proteinExistence type="predicted"/>
<keyword evidence="4 6" id="KW-0472">Membrane</keyword>
<dbReference type="GO" id="GO:0016020">
    <property type="term" value="C:membrane"/>
    <property type="evidence" value="ECO:0007669"/>
    <property type="project" value="UniProtKB-SubCell"/>
</dbReference>
<reference evidence="7" key="1">
    <citation type="submission" date="2022-12" db="EMBL/GenBank/DDBJ databases">
        <authorList>
            <person name="Webb A."/>
        </authorList>
    </citation>
    <scope>NUCLEOTIDE SEQUENCE</scope>
    <source>
        <strain evidence="7">Hp1</strain>
    </source>
</reference>
<keyword evidence="8" id="KW-1185">Reference proteome</keyword>
<sequence length="524" mass="57293">MDAPEHALPASSGLRSNATGDARVFGLALNAVETHRAACVLLAFACCVLATLLSVYNIVQHLVHYSRPPLQRYIVRILAIVPVYALGSLLSLTFVHYALYLDSIRDCYEAFVVYSFLALILSFTGGESVCALKLQSEPDVRHLWPFDRCFDPLGRDGRLLRLCKRATIQFVFLKPLMAALSLGMLACGTYHTAAYQLVLVVVYNASYSVALYGLWLFYRAVQPILAPFRPVLKFFAVKGVVFLTFWQNSLLDWGVVPGLTHDQAVAWKDLILCVEMVLFAVVHLVAFNASQFKKHLDRLPDSEVLSNMKEVLSLSDILADAYHNFMPSYRDYVLQRGGETTSRARKSDAATGFCDPLPAAGDSPAAMAHANARAPRFVIDDEDDDDDEEGNGREDYGDNGTIAVALESSARAAAVPASTHGETVERELSAKKSESGDKDSDVVTANPQDDDQVKSVDADEAAGALEEGVRELALGAASPTADDDDDDDDDAASVETPVRQRSNSFPSANNVHDHLRHEHEHATL</sequence>
<feature type="region of interest" description="Disordered" evidence="5">
    <location>
        <begin position="468"/>
        <end position="524"/>
    </location>
</feature>
<evidence type="ECO:0000256" key="5">
    <source>
        <dbReference type="SAM" id="MobiDB-lite"/>
    </source>
</evidence>
<accession>A0AAV0U936</accession>
<feature type="compositionally biased region" description="Basic and acidic residues" evidence="5">
    <location>
        <begin position="422"/>
        <end position="441"/>
    </location>
</feature>
<dbReference type="Proteomes" id="UP001162031">
    <property type="component" value="Unassembled WGS sequence"/>
</dbReference>
<keyword evidence="2 6" id="KW-0812">Transmembrane</keyword>
<feature type="compositionally biased region" description="Basic and acidic residues" evidence="5">
    <location>
        <begin position="511"/>
        <end position="524"/>
    </location>
</feature>
<feature type="region of interest" description="Disordered" evidence="5">
    <location>
        <begin position="411"/>
        <end position="455"/>
    </location>
</feature>
<feature type="transmembrane region" description="Helical" evidence="6">
    <location>
        <begin position="230"/>
        <end position="246"/>
    </location>
</feature>
<evidence type="ECO:0000256" key="2">
    <source>
        <dbReference type="ARBA" id="ARBA00022692"/>
    </source>
</evidence>
<dbReference type="AlphaFoldDB" id="A0AAV0U936"/>
<feature type="compositionally biased region" description="Acidic residues" evidence="5">
    <location>
        <begin position="380"/>
        <end position="389"/>
    </location>
</feature>